<dbReference type="GO" id="GO:0015408">
    <property type="term" value="F:ABC-type ferric iron transporter activity"/>
    <property type="evidence" value="ECO:0007669"/>
    <property type="project" value="InterPro"/>
</dbReference>
<evidence type="ECO:0000256" key="6">
    <source>
        <dbReference type="ARBA" id="ARBA00022840"/>
    </source>
</evidence>
<comment type="similarity">
    <text evidence="1">Belongs to the ABC transporter superfamily.</text>
</comment>
<evidence type="ECO:0000259" key="10">
    <source>
        <dbReference type="PROSITE" id="PS50893"/>
    </source>
</evidence>
<dbReference type="Gene3D" id="3.40.50.300">
    <property type="entry name" value="P-loop containing nucleotide triphosphate hydrolases"/>
    <property type="match status" value="1"/>
</dbReference>
<gene>
    <name evidence="11" type="ORF">HK439_08485</name>
</gene>
<dbReference type="SMART" id="SM00382">
    <property type="entry name" value="AAA"/>
    <property type="match status" value="1"/>
</dbReference>
<name>A0A926P356_9HYPH</name>
<dbReference type="InterPro" id="IPR003593">
    <property type="entry name" value="AAA+_ATPase"/>
</dbReference>
<evidence type="ECO:0000256" key="7">
    <source>
        <dbReference type="ARBA" id="ARBA00023004"/>
    </source>
</evidence>
<evidence type="ECO:0000256" key="3">
    <source>
        <dbReference type="ARBA" id="ARBA00022475"/>
    </source>
</evidence>
<dbReference type="SUPFAM" id="SSF50331">
    <property type="entry name" value="MOP-like"/>
    <property type="match status" value="1"/>
</dbReference>
<dbReference type="FunFam" id="3.40.50.300:FF:000425">
    <property type="entry name" value="Probable ABC transporter, ATP-binding subunit"/>
    <property type="match status" value="1"/>
</dbReference>
<evidence type="ECO:0000256" key="8">
    <source>
        <dbReference type="ARBA" id="ARBA00023065"/>
    </source>
</evidence>
<accession>A0A926P356</accession>
<dbReference type="InterPro" id="IPR003439">
    <property type="entry name" value="ABC_transporter-like_ATP-bd"/>
</dbReference>
<keyword evidence="2" id="KW-0813">Transport</keyword>
<evidence type="ECO:0000313" key="12">
    <source>
        <dbReference type="Proteomes" id="UP000598467"/>
    </source>
</evidence>
<dbReference type="Pfam" id="PF00005">
    <property type="entry name" value="ABC_tran"/>
    <property type="match status" value="1"/>
</dbReference>
<keyword evidence="3" id="KW-1003">Cell membrane</keyword>
<protein>
    <submittedName>
        <fullName evidence="11">ABC transporter ATP-binding protein</fullName>
    </submittedName>
</protein>
<dbReference type="EMBL" id="JABFCZ010000008">
    <property type="protein sequence ID" value="MBD1546296.1"/>
    <property type="molecule type" value="Genomic_DNA"/>
</dbReference>
<dbReference type="RefSeq" id="WP_190290969.1">
    <property type="nucleotide sequence ID" value="NZ_JABFCZ010000008.1"/>
</dbReference>
<keyword evidence="6 11" id="KW-0067">ATP-binding</keyword>
<keyword evidence="4" id="KW-0410">Iron transport</keyword>
<dbReference type="AlphaFoldDB" id="A0A926P356"/>
<feature type="domain" description="ABC transporter" evidence="10">
    <location>
        <begin position="36"/>
        <end position="268"/>
    </location>
</feature>
<evidence type="ECO:0000256" key="9">
    <source>
        <dbReference type="ARBA" id="ARBA00023136"/>
    </source>
</evidence>
<evidence type="ECO:0000256" key="4">
    <source>
        <dbReference type="ARBA" id="ARBA00022496"/>
    </source>
</evidence>
<reference evidence="11" key="1">
    <citation type="submission" date="2020-05" db="EMBL/GenBank/DDBJ databases">
        <title>Identification of trans-AT polyketide cluster in two marine bacteria, producers of a novel glutaramide-containing polyketide sesbanimide D and analogs.</title>
        <authorList>
            <person name="Kacar D."/>
            <person name="Rodriguez P."/>
            <person name="Canedo L."/>
            <person name="Gonzalez E."/>
            <person name="Galan B."/>
            <person name="De La Calle F."/>
            <person name="Garcia J.L."/>
        </authorList>
    </citation>
    <scope>NUCLEOTIDE SEQUENCE</scope>
    <source>
        <strain evidence="11">PHM038</strain>
    </source>
</reference>
<dbReference type="PANTHER" id="PTHR42781">
    <property type="entry name" value="SPERMIDINE/PUTRESCINE IMPORT ATP-BINDING PROTEIN POTA"/>
    <property type="match status" value="1"/>
</dbReference>
<dbReference type="PROSITE" id="PS50893">
    <property type="entry name" value="ABC_TRANSPORTER_2"/>
    <property type="match status" value="1"/>
</dbReference>
<dbReference type="CDD" id="cd03259">
    <property type="entry name" value="ABC_Carb_Solutes_like"/>
    <property type="match status" value="1"/>
</dbReference>
<dbReference type="InterPro" id="IPR015853">
    <property type="entry name" value="ABC_transpr_FbpC"/>
</dbReference>
<dbReference type="GO" id="GO:0016887">
    <property type="term" value="F:ATP hydrolysis activity"/>
    <property type="evidence" value="ECO:0007669"/>
    <property type="project" value="InterPro"/>
</dbReference>
<comment type="caution">
    <text evidence="11">The sequence shown here is derived from an EMBL/GenBank/DDBJ whole genome shotgun (WGS) entry which is preliminary data.</text>
</comment>
<dbReference type="PROSITE" id="PS00211">
    <property type="entry name" value="ABC_TRANSPORTER_1"/>
    <property type="match status" value="1"/>
</dbReference>
<dbReference type="GO" id="GO:0016020">
    <property type="term" value="C:membrane"/>
    <property type="evidence" value="ECO:0007669"/>
    <property type="project" value="InterPro"/>
</dbReference>
<dbReference type="InterPro" id="IPR008995">
    <property type="entry name" value="Mo/tungstate-bd_C_term_dom"/>
</dbReference>
<dbReference type="InterPro" id="IPR050093">
    <property type="entry name" value="ABC_SmlMolc_Importer"/>
</dbReference>
<keyword evidence="7" id="KW-0408">Iron</keyword>
<evidence type="ECO:0000256" key="2">
    <source>
        <dbReference type="ARBA" id="ARBA00022448"/>
    </source>
</evidence>
<dbReference type="Gene3D" id="2.40.50.100">
    <property type="match status" value="1"/>
</dbReference>
<dbReference type="GO" id="GO:0005524">
    <property type="term" value="F:ATP binding"/>
    <property type="evidence" value="ECO:0007669"/>
    <property type="project" value="UniProtKB-KW"/>
</dbReference>
<dbReference type="PANTHER" id="PTHR42781:SF4">
    <property type="entry name" value="SPERMIDINE_PUTRESCINE IMPORT ATP-BINDING PROTEIN POTA"/>
    <property type="match status" value="1"/>
</dbReference>
<dbReference type="InterPro" id="IPR017871">
    <property type="entry name" value="ABC_transporter-like_CS"/>
</dbReference>
<keyword evidence="5" id="KW-0547">Nucleotide-binding</keyword>
<proteinExistence type="inferred from homology"/>
<evidence type="ECO:0000313" key="11">
    <source>
        <dbReference type="EMBL" id="MBD1546296.1"/>
    </source>
</evidence>
<keyword evidence="8" id="KW-0406">Ion transport</keyword>
<organism evidence="11 12">
    <name type="scientific">Roseibium aggregatum</name>
    <dbReference type="NCBI Taxonomy" id="187304"/>
    <lineage>
        <taxon>Bacteria</taxon>
        <taxon>Pseudomonadati</taxon>
        <taxon>Pseudomonadota</taxon>
        <taxon>Alphaproteobacteria</taxon>
        <taxon>Hyphomicrobiales</taxon>
        <taxon>Stappiaceae</taxon>
        <taxon>Roseibium</taxon>
    </lineage>
</organism>
<dbReference type="InterPro" id="IPR027417">
    <property type="entry name" value="P-loop_NTPase"/>
</dbReference>
<dbReference type="Proteomes" id="UP000598467">
    <property type="component" value="Unassembled WGS sequence"/>
</dbReference>
<evidence type="ECO:0000256" key="1">
    <source>
        <dbReference type="ARBA" id="ARBA00005417"/>
    </source>
</evidence>
<sequence>MSVKETSLLTRPGRDAGAALRWGARGTAGATIAAGLKFENVYHAYDGNESIAGLSLEIAPGEVLCLLGHSGCGKTTLMRIAAGVERQASGRVLINGREVSGAGGFVPPERRGVGLMFQDYALFPHMTILDNVMFGLTNLPREAAKREALASLARVGLEGYAGDYPHALSGGEQQRVALARAIAPRPGVLLMDEPFSGLDRRLRDNVREETLAILRETRATCIIVTHDPEEAMRMGDRIALMRRGRLVQHGTADDLYNNPESIFVARFFSEVNQFTGTVADGGVDTPLGLLPGSGYNTGVKVDAGQKVDVCVRPQGILVGNPEEGGVVGRISSRRFVGEVDLLSIVVDGLDDPVHARVRAGGGYRAGMDVGLTTDPKDVLVFPAED</sequence>
<dbReference type="SUPFAM" id="SSF52540">
    <property type="entry name" value="P-loop containing nucleoside triphosphate hydrolases"/>
    <property type="match status" value="1"/>
</dbReference>
<keyword evidence="9" id="KW-0472">Membrane</keyword>
<evidence type="ECO:0000256" key="5">
    <source>
        <dbReference type="ARBA" id="ARBA00022741"/>
    </source>
</evidence>
<dbReference type="GO" id="GO:0015697">
    <property type="term" value="P:quaternary ammonium group transport"/>
    <property type="evidence" value="ECO:0007669"/>
    <property type="project" value="UniProtKB-ARBA"/>
</dbReference>